<sequence>MEKEVVKIHEEGFSLANYPPHDRETQHLSENQDDNSQLEFHSWPHMESEASKEGVGIYADAVQDHSEIPSQGLLAAQGPRSSRLVPL</sequence>
<dbReference type="Proteomes" id="UP000215335">
    <property type="component" value="Unassembled WGS sequence"/>
</dbReference>
<evidence type="ECO:0000256" key="1">
    <source>
        <dbReference type="SAM" id="MobiDB-lite"/>
    </source>
</evidence>
<keyword evidence="3" id="KW-1185">Reference proteome</keyword>
<dbReference type="EMBL" id="NNAY01001802">
    <property type="protein sequence ID" value="OXU22881.1"/>
    <property type="molecule type" value="Genomic_DNA"/>
</dbReference>
<organism evidence="2 3">
    <name type="scientific">Trichomalopsis sarcophagae</name>
    <dbReference type="NCBI Taxonomy" id="543379"/>
    <lineage>
        <taxon>Eukaryota</taxon>
        <taxon>Metazoa</taxon>
        <taxon>Ecdysozoa</taxon>
        <taxon>Arthropoda</taxon>
        <taxon>Hexapoda</taxon>
        <taxon>Insecta</taxon>
        <taxon>Pterygota</taxon>
        <taxon>Neoptera</taxon>
        <taxon>Endopterygota</taxon>
        <taxon>Hymenoptera</taxon>
        <taxon>Apocrita</taxon>
        <taxon>Proctotrupomorpha</taxon>
        <taxon>Chalcidoidea</taxon>
        <taxon>Pteromalidae</taxon>
        <taxon>Pteromalinae</taxon>
        <taxon>Trichomalopsis</taxon>
    </lineage>
</organism>
<gene>
    <name evidence="2" type="ORF">TSAR_007107</name>
</gene>
<feature type="compositionally biased region" description="Basic and acidic residues" evidence="1">
    <location>
        <begin position="1"/>
        <end position="12"/>
    </location>
</feature>
<proteinExistence type="predicted"/>
<feature type="region of interest" description="Disordered" evidence="1">
    <location>
        <begin position="1"/>
        <end position="37"/>
    </location>
</feature>
<comment type="caution">
    <text evidence="2">The sequence shown here is derived from an EMBL/GenBank/DDBJ whole genome shotgun (WGS) entry which is preliminary data.</text>
</comment>
<protein>
    <submittedName>
        <fullName evidence="2">Uncharacterized protein</fullName>
    </submittedName>
</protein>
<name>A0A232EX15_9HYME</name>
<evidence type="ECO:0000313" key="3">
    <source>
        <dbReference type="Proteomes" id="UP000215335"/>
    </source>
</evidence>
<dbReference type="AlphaFoldDB" id="A0A232EX15"/>
<accession>A0A232EX15</accession>
<evidence type="ECO:0000313" key="2">
    <source>
        <dbReference type="EMBL" id="OXU22881.1"/>
    </source>
</evidence>
<reference evidence="2 3" key="1">
    <citation type="journal article" date="2017" name="Curr. Biol.">
        <title>The Evolution of Venom by Co-option of Single-Copy Genes.</title>
        <authorList>
            <person name="Martinson E.O."/>
            <person name="Mrinalini"/>
            <person name="Kelkar Y.D."/>
            <person name="Chang C.H."/>
            <person name="Werren J.H."/>
        </authorList>
    </citation>
    <scope>NUCLEOTIDE SEQUENCE [LARGE SCALE GENOMIC DNA]</scope>
    <source>
        <strain evidence="2 3">Alberta</strain>
        <tissue evidence="2">Whole body</tissue>
    </source>
</reference>